<keyword evidence="1" id="KW-0472">Membrane</keyword>
<feature type="transmembrane region" description="Helical" evidence="1">
    <location>
        <begin position="70"/>
        <end position="88"/>
    </location>
</feature>
<proteinExistence type="predicted"/>
<organism evidence="2 3">
    <name type="scientific">SAR86 cluster bacterium</name>
    <dbReference type="NCBI Taxonomy" id="2030880"/>
    <lineage>
        <taxon>Bacteria</taxon>
        <taxon>Pseudomonadati</taxon>
        <taxon>Pseudomonadota</taxon>
        <taxon>Gammaproteobacteria</taxon>
        <taxon>SAR86 cluster</taxon>
    </lineage>
</organism>
<protein>
    <submittedName>
        <fullName evidence="2">Uncharacterized protein</fullName>
    </submittedName>
</protein>
<accession>A0A2A5B6W9</accession>
<evidence type="ECO:0000256" key="1">
    <source>
        <dbReference type="SAM" id="Phobius"/>
    </source>
</evidence>
<dbReference type="Proteomes" id="UP000218327">
    <property type="component" value="Unassembled WGS sequence"/>
</dbReference>
<keyword evidence="1" id="KW-0812">Transmembrane</keyword>
<sequence length="106" mass="11441">MLRKILSEAGGASSTYSGAIVATILVFVLVAKFREVAFGKQWIWKGVFMAFSFSCTVMIAFSAYLGFTAVFLPAGMLLVGAVALLPALKELYIYSFKSPAIWSKGV</sequence>
<reference evidence="3" key="1">
    <citation type="submission" date="2017-08" db="EMBL/GenBank/DDBJ databases">
        <title>A dynamic microbial community with high functional redundancy inhabits the cold, oxic subseafloor aquifer.</title>
        <authorList>
            <person name="Tully B.J."/>
            <person name="Wheat C.G."/>
            <person name="Glazer B.T."/>
            <person name="Huber J.A."/>
        </authorList>
    </citation>
    <scope>NUCLEOTIDE SEQUENCE [LARGE SCALE GENOMIC DNA]</scope>
</reference>
<keyword evidence="1" id="KW-1133">Transmembrane helix</keyword>
<gene>
    <name evidence="2" type="ORF">COA96_04075</name>
</gene>
<feature type="transmembrane region" description="Helical" evidence="1">
    <location>
        <begin position="12"/>
        <end position="30"/>
    </location>
</feature>
<dbReference type="AlphaFoldDB" id="A0A2A5B6W9"/>
<dbReference type="EMBL" id="NVVJ01000008">
    <property type="protein sequence ID" value="PCJ27100.1"/>
    <property type="molecule type" value="Genomic_DNA"/>
</dbReference>
<evidence type="ECO:0000313" key="2">
    <source>
        <dbReference type="EMBL" id="PCJ27100.1"/>
    </source>
</evidence>
<feature type="transmembrane region" description="Helical" evidence="1">
    <location>
        <begin position="42"/>
        <end position="64"/>
    </location>
</feature>
<comment type="caution">
    <text evidence="2">The sequence shown here is derived from an EMBL/GenBank/DDBJ whole genome shotgun (WGS) entry which is preliminary data.</text>
</comment>
<name>A0A2A5B6W9_9GAMM</name>
<evidence type="ECO:0000313" key="3">
    <source>
        <dbReference type="Proteomes" id="UP000218327"/>
    </source>
</evidence>